<keyword evidence="3" id="KW-1185">Reference proteome</keyword>
<dbReference type="EMBL" id="JBAHYK010001991">
    <property type="protein sequence ID" value="KAL0566165.1"/>
    <property type="molecule type" value="Genomic_DNA"/>
</dbReference>
<reference evidence="2 3" key="1">
    <citation type="submission" date="2024-02" db="EMBL/GenBank/DDBJ databases">
        <title>A draft genome for the cacao thread blight pathogen Marasmius crinis-equi.</title>
        <authorList>
            <person name="Cohen S.P."/>
            <person name="Baruah I.K."/>
            <person name="Amoako-Attah I."/>
            <person name="Bukari Y."/>
            <person name="Meinhardt L.W."/>
            <person name="Bailey B.A."/>
        </authorList>
    </citation>
    <scope>NUCLEOTIDE SEQUENCE [LARGE SCALE GENOMIC DNA]</scope>
    <source>
        <strain evidence="2 3">GH-76</strain>
    </source>
</reference>
<feature type="compositionally biased region" description="Basic and acidic residues" evidence="1">
    <location>
        <begin position="90"/>
        <end position="102"/>
    </location>
</feature>
<evidence type="ECO:0000313" key="3">
    <source>
        <dbReference type="Proteomes" id="UP001465976"/>
    </source>
</evidence>
<organism evidence="2 3">
    <name type="scientific">Marasmius crinis-equi</name>
    <dbReference type="NCBI Taxonomy" id="585013"/>
    <lineage>
        <taxon>Eukaryota</taxon>
        <taxon>Fungi</taxon>
        <taxon>Dikarya</taxon>
        <taxon>Basidiomycota</taxon>
        <taxon>Agaricomycotina</taxon>
        <taxon>Agaricomycetes</taxon>
        <taxon>Agaricomycetidae</taxon>
        <taxon>Agaricales</taxon>
        <taxon>Marasmiineae</taxon>
        <taxon>Marasmiaceae</taxon>
        <taxon>Marasmius</taxon>
    </lineage>
</organism>
<feature type="non-terminal residue" evidence="2">
    <location>
        <position position="108"/>
    </location>
</feature>
<dbReference type="Proteomes" id="UP001465976">
    <property type="component" value="Unassembled WGS sequence"/>
</dbReference>
<evidence type="ECO:0008006" key="4">
    <source>
        <dbReference type="Google" id="ProtNLM"/>
    </source>
</evidence>
<protein>
    <recommendedName>
        <fullName evidence="4">C2H2-type domain-containing protein</fullName>
    </recommendedName>
</protein>
<gene>
    <name evidence="2" type="ORF">V5O48_015853</name>
</gene>
<evidence type="ECO:0000313" key="2">
    <source>
        <dbReference type="EMBL" id="KAL0566165.1"/>
    </source>
</evidence>
<accession>A0ABR3ETQ4</accession>
<name>A0ABR3ETQ4_9AGAR</name>
<proteinExistence type="predicted"/>
<feature type="region of interest" description="Disordered" evidence="1">
    <location>
        <begin position="50"/>
        <end position="108"/>
    </location>
</feature>
<sequence length="108" mass="12166">MPPLPRSARKKARPRTLMCPVLGCYATFKNHTGLGNHLHTYDYLNYSNTSNSDSDIAVSDDDDIGHTFDNDLDDPVFPLTPPPEPNPTDTRNEANRSKVERKFHAKLN</sequence>
<evidence type="ECO:0000256" key="1">
    <source>
        <dbReference type="SAM" id="MobiDB-lite"/>
    </source>
</evidence>
<comment type="caution">
    <text evidence="2">The sequence shown here is derived from an EMBL/GenBank/DDBJ whole genome shotgun (WGS) entry which is preliminary data.</text>
</comment>